<gene>
    <name evidence="7" type="ORF">HNY73_003991</name>
</gene>
<evidence type="ECO:0000256" key="4">
    <source>
        <dbReference type="ARBA" id="ARBA00022989"/>
    </source>
</evidence>
<organism evidence="7 8">
    <name type="scientific">Argiope bruennichi</name>
    <name type="common">Wasp spider</name>
    <name type="synonym">Aranea bruennichi</name>
    <dbReference type="NCBI Taxonomy" id="94029"/>
    <lineage>
        <taxon>Eukaryota</taxon>
        <taxon>Metazoa</taxon>
        <taxon>Ecdysozoa</taxon>
        <taxon>Arthropoda</taxon>
        <taxon>Chelicerata</taxon>
        <taxon>Arachnida</taxon>
        <taxon>Araneae</taxon>
        <taxon>Araneomorphae</taxon>
        <taxon>Entelegynae</taxon>
        <taxon>Araneoidea</taxon>
        <taxon>Araneidae</taxon>
        <taxon>Argiope</taxon>
    </lineage>
</organism>
<evidence type="ECO:0000256" key="5">
    <source>
        <dbReference type="ARBA" id="ARBA00023136"/>
    </source>
</evidence>
<feature type="transmembrane region" description="Helical" evidence="6">
    <location>
        <begin position="158"/>
        <end position="180"/>
    </location>
</feature>
<dbReference type="GO" id="GO:0031526">
    <property type="term" value="C:brush border membrane"/>
    <property type="evidence" value="ECO:0007669"/>
    <property type="project" value="TreeGrafter"/>
</dbReference>
<dbReference type="GO" id="GO:0022857">
    <property type="term" value="F:transmembrane transporter activity"/>
    <property type="evidence" value="ECO:0007669"/>
    <property type="project" value="InterPro"/>
</dbReference>
<dbReference type="AlphaFoldDB" id="A0A8T0FQD8"/>
<dbReference type="PANTHER" id="PTHR23504">
    <property type="entry name" value="MAJOR FACILITATOR SUPERFAMILY DOMAIN-CONTAINING PROTEIN 10"/>
    <property type="match status" value="1"/>
</dbReference>
<comment type="subcellular location">
    <subcellularLocation>
        <location evidence="1">Membrane</location>
        <topology evidence="1">Multi-pass membrane protein</topology>
    </subcellularLocation>
</comment>
<evidence type="ECO:0000256" key="1">
    <source>
        <dbReference type="ARBA" id="ARBA00004141"/>
    </source>
</evidence>
<evidence type="ECO:0000313" key="8">
    <source>
        <dbReference type="Proteomes" id="UP000807504"/>
    </source>
</evidence>
<dbReference type="InterPro" id="IPR011701">
    <property type="entry name" value="MFS"/>
</dbReference>
<evidence type="ECO:0000256" key="3">
    <source>
        <dbReference type="ARBA" id="ARBA00022692"/>
    </source>
</evidence>
<evidence type="ECO:0000313" key="7">
    <source>
        <dbReference type="EMBL" id="KAF8792388.1"/>
    </source>
</evidence>
<sequence length="391" mass="43738">MLESGDMQDSKMPASKKETQDKLSSSVYIIFLVVIGDLLGFTVIQTLMPYIFEYYDANEKDYLYHWMKGKIHHFQDLFGVPDEFNKVLFGTFIASVFSALQFLVSPIFGFLSDVYGRKTMLIVSMALFGIVYTVGFNIGPVIGAVFVSQGVKCSQNFYFLPTIFALIMTIIDIFLLVFCFKESLPKEKRALFVGQGLPKAFQFINPFSLFSFNPVINIRPSEKWTLKKLGLTYFSFLFIYSGIQQGKMYLFSALIMILIQCFYVRRIPPGKEIKSATVGVFLTIPAFVLIAISSSVEILYIGLALHAYSSATVVPCLTTIASKFGSTNQKGTVLGIFRSLGSLARTFGPLVSIIGVLKSCIFQRRAECYVMACKSATYNKCDLVHSNAVTR</sequence>
<keyword evidence="8" id="KW-1185">Reference proteome</keyword>
<dbReference type="Gene3D" id="1.20.1250.20">
    <property type="entry name" value="MFS general substrate transporter like domains"/>
    <property type="match status" value="1"/>
</dbReference>
<name>A0A8T0FQD8_ARGBR</name>
<comment type="caution">
    <text evidence="7">The sequence shown here is derived from an EMBL/GenBank/DDBJ whole genome shotgun (WGS) entry which is preliminary data.</text>
</comment>
<feature type="transmembrane region" description="Helical" evidence="6">
    <location>
        <begin position="249"/>
        <end position="264"/>
    </location>
</feature>
<evidence type="ECO:0000256" key="6">
    <source>
        <dbReference type="SAM" id="Phobius"/>
    </source>
</evidence>
<keyword evidence="4 6" id="KW-1133">Transmembrane helix</keyword>
<feature type="transmembrane region" description="Helical" evidence="6">
    <location>
        <begin position="120"/>
        <end position="146"/>
    </location>
</feature>
<protein>
    <submittedName>
        <fullName evidence="7">Major facilitator superfamily like protein</fullName>
    </submittedName>
</protein>
<dbReference type="SUPFAM" id="SSF103473">
    <property type="entry name" value="MFS general substrate transporter"/>
    <property type="match status" value="1"/>
</dbReference>
<keyword evidence="2" id="KW-0813">Transport</keyword>
<dbReference type="InterPro" id="IPR036259">
    <property type="entry name" value="MFS_trans_sf"/>
</dbReference>
<reference evidence="7" key="2">
    <citation type="submission" date="2020-06" db="EMBL/GenBank/DDBJ databases">
        <authorList>
            <person name="Sheffer M."/>
        </authorList>
    </citation>
    <scope>NUCLEOTIDE SEQUENCE</scope>
</reference>
<dbReference type="Pfam" id="PF07690">
    <property type="entry name" value="MFS_1"/>
    <property type="match status" value="1"/>
</dbReference>
<proteinExistence type="predicted"/>
<feature type="transmembrane region" description="Helical" evidence="6">
    <location>
        <begin position="226"/>
        <end position="243"/>
    </location>
</feature>
<evidence type="ECO:0000256" key="2">
    <source>
        <dbReference type="ARBA" id="ARBA00022448"/>
    </source>
</evidence>
<dbReference type="EMBL" id="JABXBU010000003">
    <property type="protein sequence ID" value="KAF8792388.1"/>
    <property type="molecule type" value="Genomic_DNA"/>
</dbReference>
<dbReference type="PANTHER" id="PTHR23504:SF31">
    <property type="entry name" value="MAJOR FACILITATOR SUPERFAMILY DOMAIN-CONTAINING PROTEIN 10"/>
    <property type="match status" value="1"/>
</dbReference>
<feature type="transmembrane region" description="Helical" evidence="6">
    <location>
        <begin position="87"/>
        <end position="108"/>
    </location>
</feature>
<reference evidence="7" key="1">
    <citation type="journal article" date="2020" name="bioRxiv">
        <title>Chromosome-level reference genome of the European wasp spider Argiope bruennichi: a resource for studies on range expansion and evolutionary adaptation.</title>
        <authorList>
            <person name="Sheffer M.M."/>
            <person name="Hoppe A."/>
            <person name="Krehenwinkel H."/>
            <person name="Uhl G."/>
            <person name="Kuss A.W."/>
            <person name="Jensen L."/>
            <person name="Jensen C."/>
            <person name="Gillespie R.G."/>
            <person name="Hoff K.J."/>
            <person name="Prost S."/>
        </authorList>
    </citation>
    <scope>NUCLEOTIDE SEQUENCE</scope>
</reference>
<feature type="transmembrane region" description="Helical" evidence="6">
    <location>
        <begin position="27"/>
        <end position="52"/>
    </location>
</feature>
<accession>A0A8T0FQD8</accession>
<feature type="transmembrane region" description="Helical" evidence="6">
    <location>
        <begin position="276"/>
        <end position="292"/>
    </location>
</feature>
<dbReference type="Proteomes" id="UP000807504">
    <property type="component" value="Unassembled WGS sequence"/>
</dbReference>
<keyword evidence="5 6" id="KW-0472">Membrane</keyword>
<keyword evidence="3 6" id="KW-0812">Transmembrane</keyword>